<reference evidence="8" key="1">
    <citation type="submission" date="2016-10" db="EMBL/GenBank/DDBJ databases">
        <authorList>
            <person name="Varghese N."/>
            <person name="Submissions S."/>
        </authorList>
    </citation>
    <scope>NUCLEOTIDE SEQUENCE [LARGE SCALE GENOMIC DNA]</scope>
    <source>
        <strain evidence="8">DSM 44260</strain>
    </source>
</reference>
<dbReference type="PANTHER" id="PTHR43133:SF8">
    <property type="entry name" value="RNA POLYMERASE SIGMA FACTOR HI_1459-RELATED"/>
    <property type="match status" value="1"/>
</dbReference>
<sequence length="204" mass="22624">MGAVTELHATRTNPPWEGLEGTERHAACVIAAREGHRGALDVLVAELTPLVWHIARGAGLDRSAAEDVAQTVWLALLRHVDSIAEPRAVVGWLITTTRREAKRTRQRSATQVELLPEVAEHVPSTEPMPEAEALRTERDRQLWSAFHRLDQRCQELLRLTVLAGRAEYKVVAEVLRMPHGSIGPTRGRCLTALRSLYDNGDGGR</sequence>
<name>A0A1H9UDG7_9PSEU</name>
<organism evidence="7 8">
    <name type="scientific">Actinokineospora terrae</name>
    <dbReference type="NCBI Taxonomy" id="155974"/>
    <lineage>
        <taxon>Bacteria</taxon>
        <taxon>Bacillati</taxon>
        <taxon>Actinomycetota</taxon>
        <taxon>Actinomycetes</taxon>
        <taxon>Pseudonocardiales</taxon>
        <taxon>Pseudonocardiaceae</taxon>
        <taxon>Actinokineospora</taxon>
    </lineage>
</organism>
<dbReference type="NCBIfam" id="TIGR02937">
    <property type="entry name" value="sigma70-ECF"/>
    <property type="match status" value="1"/>
</dbReference>
<evidence type="ECO:0000256" key="3">
    <source>
        <dbReference type="ARBA" id="ARBA00023082"/>
    </source>
</evidence>
<dbReference type="InterPro" id="IPR013324">
    <property type="entry name" value="RNA_pol_sigma_r3/r4-like"/>
</dbReference>
<keyword evidence="5" id="KW-0804">Transcription</keyword>
<keyword evidence="4" id="KW-0238">DNA-binding</keyword>
<dbReference type="InterPro" id="IPR013325">
    <property type="entry name" value="RNA_pol_sigma_r2"/>
</dbReference>
<proteinExistence type="inferred from homology"/>
<evidence type="ECO:0000313" key="8">
    <source>
        <dbReference type="Proteomes" id="UP000199051"/>
    </source>
</evidence>
<dbReference type="GO" id="GO:0016987">
    <property type="term" value="F:sigma factor activity"/>
    <property type="evidence" value="ECO:0007669"/>
    <property type="project" value="UniProtKB-KW"/>
</dbReference>
<protein>
    <submittedName>
        <fullName evidence="7">RNA polymerase sigma factor, sigma-70 family</fullName>
    </submittedName>
</protein>
<accession>A0A1H9UDG7</accession>
<keyword evidence="8" id="KW-1185">Reference proteome</keyword>
<evidence type="ECO:0000256" key="2">
    <source>
        <dbReference type="ARBA" id="ARBA00023015"/>
    </source>
</evidence>
<dbReference type="InterPro" id="IPR014284">
    <property type="entry name" value="RNA_pol_sigma-70_dom"/>
</dbReference>
<dbReference type="InterPro" id="IPR039425">
    <property type="entry name" value="RNA_pol_sigma-70-like"/>
</dbReference>
<feature type="domain" description="RNA polymerase sigma-70 region 2" evidence="6">
    <location>
        <begin position="43"/>
        <end position="107"/>
    </location>
</feature>
<dbReference type="SUPFAM" id="SSF88659">
    <property type="entry name" value="Sigma3 and sigma4 domains of RNA polymerase sigma factors"/>
    <property type="match status" value="1"/>
</dbReference>
<dbReference type="Pfam" id="PF04542">
    <property type="entry name" value="Sigma70_r2"/>
    <property type="match status" value="1"/>
</dbReference>
<dbReference type="GO" id="GO:0003677">
    <property type="term" value="F:DNA binding"/>
    <property type="evidence" value="ECO:0007669"/>
    <property type="project" value="UniProtKB-KW"/>
</dbReference>
<dbReference type="Gene3D" id="1.10.1740.10">
    <property type="match status" value="1"/>
</dbReference>
<dbReference type="Proteomes" id="UP000199051">
    <property type="component" value="Unassembled WGS sequence"/>
</dbReference>
<gene>
    <name evidence="7" type="ORF">SAMN04487818_107176</name>
</gene>
<comment type="similarity">
    <text evidence="1">Belongs to the sigma-70 factor family. ECF subfamily.</text>
</comment>
<evidence type="ECO:0000256" key="4">
    <source>
        <dbReference type="ARBA" id="ARBA00023125"/>
    </source>
</evidence>
<dbReference type="EMBL" id="FOGI01000007">
    <property type="protein sequence ID" value="SES07610.1"/>
    <property type="molecule type" value="Genomic_DNA"/>
</dbReference>
<dbReference type="GO" id="GO:0006352">
    <property type="term" value="P:DNA-templated transcription initiation"/>
    <property type="evidence" value="ECO:0007669"/>
    <property type="project" value="InterPro"/>
</dbReference>
<dbReference type="Gene3D" id="1.10.10.10">
    <property type="entry name" value="Winged helix-like DNA-binding domain superfamily/Winged helix DNA-binding domain"/>
    <property type="match status" value="1"/>
</dbReference>
<evidence type="ECO:0000256" key="1">
    <source>
        <dbReference type="ARBA" id="ARBA00010641"/>
    </source>
</evidence>
<evidence type="ECO:0000259" key="6">
    <source>
        <dbReference type="Pfam" id="PF04542"/>
    </source>
</evidence>
<dbReference type="AlphaFoldDB" id="A0A1H9UDG7"/>
<dbReference type="STRING" id="155974.SAMN04487818_107176"/>
<dbReference type="SUPFAM" id="SSF88946">
    <property type="entry name" value="Sigma2 domain of RNA polymerase sigma factors"/>
    <property type="match status" value="1"/>
</dbReference>
<dbReference type="PANTHER" id="PTHR43133">
    <property type="entry name" value="RNA POLYMERASE ECF-TYPE SIGMA FACTO"/>
    <property type="match status" value="1"/>
</dbReference>
<keyword evidence="3" id="KW-0731">Sigma factor</keyword>
<dbReference type="InterPro" id="IPR036388">
    <property type="entry name" value="WH-like_DNA-bd_sf"/>
</dbReference>
<keyword evidence="2" id="KW-0805">Transcription regulation</keyword>
<evidence type="ECO:0000256" key="5">
    <source>
        <dbReference type="ARBA" id="ARBA00023163"/>
    </source>
</evidence>
<evidence type="ECO:0000313" key="7">
    <source>
        <dbReference type="EMBL" id="SES07610.1"/>
    </source>
</evidence>
<dbReference type="InterPro" id="IPR007627">
    <property type="entry name" value="RNA_pol_sigma70_r2"/>
</dbReference>